<dbReference type="AlphaFoldDB" id="A0A016WR21"/>
<dbReference type="Proteomes" id="UP000024635">
    <property type="component" value="Unassembled WGS sequence"/>
</dbReference>
<gene>
    <name evidence="1" type="primary">Acey_s0544.g3232</name>
    <name evidence="1" type="ORF">Y032_0544g3232</name>
</gene>
<name>A0A016WR21_9BILA</name>
<proteinExistence type="predicted"/>
<sequence>MSRTSDYRIRFRRRLREAIRNNRTPSTVKFKLVKKTTSTIWSHLHKGAEETHFKGNGVNYGRSNIHCEQRNDEDLEALAQKVHAGSASDLQAVEPEFRVFARYFSTLHFHCQQRSSRKNVLLIRKAYSKCSRKVSLIMNAQR</sequence>
<comment type="caution">
    <text evidence="1">The sequence shown here is derived from an EMBL/GenBank/DDBJ whole genome shotgun (WGS) entry which is preliminary data.</text>
</comment>
<protein>
    <submittedName>
        <fullName evidence="1">Uncharacterized protein</fullName>
    </submittedName>
</protein>
<accession>A0A016WR21</accession>
<dbReference type="EMBL" id="JARK01000144">
    <property type="protein sequence ID" value="EYC42085.1"/>
    <property type="molecule type" value="Genomic_DNA"/>
</dbReference>
<evidence type="ECO:0000313" key="1">
    <source>
        <dbReference type="EMBL" id="EYC42085.1"/>
    </source>
</evidence>
<organism evidence="1 2">
    <name type="scientific">Ancylostoma ceylanicum</name>
    <dbReference type="NCBI Taxonomy" id="53326"/>
    <lineage>
        <taxon>Eukaryota</taxon>
        <taxon>Metazoa</taxon>
        <taxon>Ecdysozoa</taxon>
        <taxon>Nematoda</taxon>
        <taxon>Chromadorea</taxon>
        <taxon>Rhabditida</taxon>
        <taxon>Rhabditina</taxon>
        <taxon>Rhabditomorpha</taxon>
        <taxon>Strongyloidea</taxon>
        <taxon>Ancylostomatidae</taxon>
        <taxon>Ancylostomatinae</taxon>
        <taxon>Ancylostoma</taxon>
    </lineage>
</organism>
<evidence type="ECO:0000313" key="2">
    <source>
        <dbReference type="Proteomes" id="UP000024635"/>
    </source>
</evidence>
<keyword evidence="2" id="KW-1185">Reference proteome</keyword>
<reference evidence="2" key="1">
    <citation type="journal article" date="2015" name="Nat. Genet.">
        <title>The genome and transcriptome of the zoonotic hookworm Ancylostoma ceylanicum identify infection-specific gene families.</title>
        <authorList>
            <person name="Schwarz E.M."/>
            <person name="Hu Y."/>
            <person name="Antoshechkin I."/>
            <person name="Miller M.M."/>
            <person name="Sternberg P.W."/>
            <person name="Aroian R.V."/>
        </authorList>
    </citation>
    <scope>NUCLEOTIDE SEQUENCE</scope>
    <source>
        <strain evidence="2">HY135</strain>
    </source>
</reference>